<dbReference type="Proteomes" id="UP000240322">
    <property type="component" value="Unassembled WGS sequence"/>
</dbReference>
<evidence type="ECO:0000313" key="2">
    <source>
        <dbReference type="EMBL" id="PSN90989.1"/>
    </source>
</evidence>
<feature type="region of interest" description="Disordered" evidence="1">
    <location>
        <begin position="1"/>
        <end position="22"/>
    </location>
</feature>
<accession>A0A2R6AX84</accession>
<evidence type="ECO:0000313" key="3">
    <source>
        <dbReference type="Proteomes" id="UP000240322"/>
    </source>
</evidence>
<evidence type="ECO:0000256" key="1">
    <source>
        <dbReference type="SAM" id="MobiDB-lite"/>
    </source>
</evidence>
<name>A0A2R6AX84_9ARCH</name>
<dbReference type="EMBL" id="NEXE01000039">
    <property type="protein sequence ID" value="PSN90989.1"/>
    <property type="molecule type" value="Genomic_DNA"/>
</dbReference>
<protein>
    <submittedName>
        <fullName evidence="2">Uncharacterized protein</fullName>
    </submittedName>
</protein>
<comment type="caution">
    <text evidence="2">The sequence shown here is derived from an EMBL/GenBank/DDBJ whole genome shotgun (WGS) entry which is preliminary data.</text>
</comment>
<dbReference type="AlphaFoldDB" id="A0A2R6AX84"/>
<sequence length="65" mass="6869">MGGGGRVRLTEDGGRSPPGVVGGCVLTGAKRSGTSEPVRSLYDALKPKLHYAYDRCADAYLRMPT</sequence>
<reference evidence="2 3" key="1">
    <citation type="submission" date="2017-04" db="EMBL/GenBank/DDBJ databases">
        <title>Novel microbial lineages endemic to geothermal iron-oxide mats fill important gaps in the evolutionary history of Archaea.</title>
        <authorList>
            <person name="Jay Z.J."/>
            <person name="Beam J.P."/>
            <person name="Dlakic M."/>
            <person name="Rusch D.B."/>
            <person name="Kozubal M.A."/>
            <person name="Inskeep W.P."/>
        </authorList>
    </citation>
    <scope>NUCLEOTIDE SEQUENCE [LARGE SCALE GENOMIC DNA]</scope>
    <source>
        <strain evidence="2">OSP_D</strain>
    </source>
</reference>
<proteinExistence type="predicted"/>
<gene>
    <name evidence="2" type="ORF">B9Q03_05440</name>
</gene>
<organism evidence="2 3">
    <name type="scientific">Candidatus Marsarchaeota G2 archaeon OSP_D</name>
    <dbReference type="NCBI Taxonomy" id="1978157"/>
    <lineage>
        <taxon>Archaea</taxon>
        <taxon>Candidatus Marsarchaeota</taxon>
        <taxon>Candidatus Marsarchaeota group 2</taxon>
    </lineage>
</organism>